<feature type="transmembrane region" description="Helical" evidence="1">
    <location>
        <begin position="264"/>
        <end position="287"/>
    </location>
</feature>
<feature type="transmembrane region" description="Helical" evidence="1">
    <location>
        <begin position="299"/>
        <end position="318"/>
    </location>
</feature>
<feature type="transmembrane region" description="Helical" evidence="1">
    <location>
        <begin position="140"/>
        <end position="157"/>
    </location>
</feature>
<evidence type="ECO:0008006" key="4">
    <source>
        <dbReference type="Google" id="ProtNLM"/>
    </source>
</evidence>
<dbReference type="OrthoDB" id="5056808at2"/>
<keyword evidence="1" id="KW-0812">Transmembrane</keyword>
<dbReference type="Proteomes" id="UP000051568">
    <property type="component" value="Unassembled WGS sequence"/>
</dbReference>
<protein>
    <recommendedName>
        <fullName evidence="4">Glycosyltransferase RgtA/B/C/D-like domain-containing protein</fullName>
    </recommendedName>
</protein>
<name>A0A0R2ITY6_9LACO</name>
<feature type="transmembrane region" description="Helical" evidence="1">
    <location>
        <begin position="7"/>
        <end position="29"/>
    </location>
</feature>
<dbReference type="STRING" id="319652.IV80_GL000451"/>
<feature type="transmembrane region" description="Helical" evidence="1">
    <location>
        <begin position="177"/>
        <end position="200"/>
    </location>
</feature>
<reference evidence="2 3" key="1">
    <citation type="journal article" date="2015" name="Genome Announc.">
        <title>Expanding the biotechnology potential of lactobacilli through comparative genomics of 213 strains and associated genera.</title>
        <authorList>
            <person name="Sun Z."/>
            <person name="Harris H.M."/>
            <person name="McCann A."/>
            <person name="Guo C."/>
            <person name="Argimon S."/>
            <person name="Zhang W."/>
            <person name="Yang X."/>
            <person name="Jeffery I.B."/>
            <person name="Cooney J.C."/>
            <person name="Kagawa T.F."/>
            <person name="Liu W."/>
            <person name="Song Y."/>
            <person name="Salvetti E."/>
            <person name="Wrobel A."/>
            <person name="Rasinkangas P."/>
            <person name="Parkhill J."/>
            <person name="Rea M.C."/>
            <person name="O'Sullivan O."/>
            <person name="Ritari J."/>
            <person name="Douillard F.P."/>
            <person name="Paul Ross R."/>
            <person name="Yang R."/>
            <person name="Briner A.E."/>
            <person name="Felis G.E."/>
            <person name="de Vos W.M."/>
            <person name="Barrangou R."/>
            <person name="Klaenhammer T.R."/>
            <person name="Caufield P.W."/>
            <person name="Cui Y."/>
            <person name="Zhang H."/>
            <person name="O'Toole P.W."/>
        </authorList>
    </citation>
    <scope>NUCLEOTIDE SEQUENCE [LARGE SCALE GENOMIC DNA]</scope>
    <source>
        <strain evidence="2 3">DSM 17757</strain>
    </source>
</reference>
<dbReference type="PATRIC" id="fig|319652.3.peg.455"/>
<organism evidence="2 3">
    <name type="scientific">Pediococcus cellicola</name>
    <dbReference type="NCBI Taxonomy" id="319652"/>
    <lineage>
        <taxon>Bacteria</taxon>
        <taxon>Bacillati</taxon>
        <taxon>Bacillota</taxon>
        <taxon>Bacilli</taxon>
        <taxon>Lactobacillales</taxon>
        <taxon>Lactobacillaceae</taxon>
        <taxon>Pediococcus</taxon>
    </lineage>
</organism>
<dbReference type="EMBL" id="JQBR01000011">
    <property type="protein sequence ID" value="KRN65242.1"/>
    <property type="molecule type" value="Genomic_DNA"/>
</dbReference>
<evidence type="ECO:0000313" key="3">
    <source>
        <dbReference type="Proteomes" id="UP000051568"/>
    </source>
</evidence>
<gene>
    <name evidence="2" type="ORF">IV80_GL000451</name>
</gene>
<feature type="transmembrane region" description="Helical" evidence="1">
    <location>
        <begin position="353"/>
        <end position="371"/>
    </location>
</feature>
<feature type="transmembrane region" description="Helical" evidence="1">
    <location>
        <begin position="87"/>
        <end position="106"/>
    </location>
</feature>
<keyword evidence="1" id="KW-0472">Membrane</keyword>
<comment type="caution">
    <text evidence="2">The sequence shown here is derived from an EMBL/GenBank/DDBJ whole genome shotgun (WGS) entry which is preliminary data.</text>
</comment>
<dbReference type="AlphaFoldDB" id="A0A0R2ITY6"/>
<feature type="transmembrane region" description="Helical" evidence="1">
    <location>
        <begin position="324"/>
        <end position="344"/>
    </location>
</feature>
<evidence type="ECO:0000313" key="2">
    <source>
        <dbReference type="EMBL" id="KRN65242.1"/>
    </source>
</evidence>
<dbReference type="RefSeq" id="WP_057752434.1">
    <property type="nucleotide sequence ID" value="NZ_BJVH01000006.1"/>
</dbReference>
<keyword evidence="1" id="KW-1133">Transmembrane helix</keyword>
<evidence type="ECO:0000256" key="1">
    <source>
        <dbReference type="SAM" id="Phobius"/>
    </source>
</evidence>
<feature type="transmembrane region" description="Helical" evidence="1">
    <location>
        <begin position="115"/>
        <end position="134"/>
    </location>
</feature>
<proteinExistence type="predicted"/>
<accession>A0A0R2ITY6</accession>
<keyword evidence="3" id="KW-1185">Reference proteome</keyword>
<feature type="transmembrane region" description="Helical" evidence="1">
    <location>
        <begin position="206"/>
        <end position="228"/>
    </location>
</feature>
<sequence length="501" mass="58543">MNNKLRYSYFDSIPILFLLVLSILIAWSFRSNPFYIGNALHDSSMFQYFGRLMTHGKIPYVDMFDHKGPLLFFINALGRLSFHGIRFLWPIEIFSIFITFLFSYLTNRFFLSRTYATLSTALVSVLYTVLLHGGNYSEEYALPFISIAIFYLALFYIKEDYHLFNLIILGISGTCVFFLRANMVIIWVIGCISILIYTLYRRNLKLLGKSIIGIFIGALVVILPILIYCLKTNSLYQMIYQSIIFNYLYVQHTPGIKFQDVTSFFAYILGQNGLLITLFFLPAMILFKKINFKTFGKKYFLYMMCMFGWLNLLSILLSQRNYPHYLATEIPFIIFSIALLIALIQKYWHYKEISLVLLILGTFIIVAFPALKTTTDLIQKEQTPTLYSKNTSSVASFIKRHTRPSDPIYIHQADANIYNIAKRSSNSRFFTLPSVNLDKFPKLRAEFDAKLIKNKPKYIVVKNTFLAHSSDRKYETNLKNLIKYHYRLAFHNYYYAVYGIH</sequence>